<dbReference type="GO" id="GO:0004857">
    <property type="term" value="F:enzyme inhibitor activity"/>
    <property type="evidence" value="ECO:0007669"/>
    <property type="project" value="InterPro"/>
</dbReference>
<evidence type="ECO:0000313" key="7">
    <source>
        <dbReference type="Proteomes" id="UP001279734"/>
    </source>
</evidence>
<sequence>MNYSFLLISAPLFAALVLHRCADANLVQDTCKKISQRSPLVKYDFCVAAFKSDPSSRTARSLEQLAFISLKLDTSNAKALVPRIRSLLNDKKFDEYAKRCLQDCLDLYSDAISSLNDAVADFKARDYMKANIDVSAAMEAPDTCEDQFKEKQGEATPLTKENSYFTQLTAISLSLTNMDCLDLYSDAISSLNDAVADFKARDYMKANIDVSAAMEAPDTCEDQF</sequence>
<proteinExistence type="inferred from homology"/>
<dbReference type="SMART" id="SM00856">
    <property type="entry name" value="PMEI"/>
    <property type="match status" value="1"/>
</dbReference>
<feature type="domain" description="Pectinesterase inhibitor" evidence="5">
    <location>
        <begin position="22"/>
        <end position="175"/>
    </location>
</feature>
<dbReference type="PANTHER" id="PTHR35357:SF17">
    <property type="entry name" value="PECTINESTERASE INHIBITOR 12"/>
    <property type="match status" value="1"/>
</dbReference>
<dbReference type="Pfam" id="PF04043">
    <property type="entry name" value="PMEI"/>
    <property type="match status" value="2"/>
</dbReference>
<keyword evidence="7" id="KW-1185">Reference proteome</keyword>
<dbReference type="PANTHER" id="PTHR35357">
    <property type="entry name" value="OS02G0537100 PROTEIN"/>
    <property type="match status" value="1"/>
</dbReference>
<evidence type="ECO:0000256" key="4">
    <source>
        <dbReference type="SAM" id="SignalP"/>
    </source>
</evidence>
<dbReference type="FunFam" id="1.20.140.40:FF:000002">
    <property type="entry name" value="Putative invertase inhibitor"/>
    <property type="match status" value="1"/>
</dbReference>
<keyword evidence="1 4" id="KW-0732">Signal</keyword>
<name>A0AAD3SDN2_NEPGR</name>
<comment type="similarity">
    <text evidence="3">Belongs to the PMEI family.</text>
</comment>
<dbReference type="GO" id="GO:0005576">
    <property type="term" value="C:extracellular region"/>
    <property type="evidence" value="ECO:0007669"/>
    <property type="project" value="UniProtKB-ARBA"/>
</dbReference>
<evidence type="ECO:0000256" key="3">
    <source>
        <dbReference type="ARBA" id="ARBA00038471"/>
    </source>
</evidence>
<protein>
    <recommendedName>
        <fullName evidence="5">Pectinesterase inhibitor domain-containing protein</fullName>
    </recommendedName>
</protein>
<keyword evidence="2" id="KW-1015">Disulfide bond</keyword>
<feature type="chain" id="PRO_5041939483" description="Pectinesterase inhibitor domain-containing protein" evidence="4">
    <location>
        <begin position="25"/>
        <end position="224"/>
    </location>
</feature>
<dbReference type="AlphaFoldDB" id="A0AAD3SDN2"/>
<gene>
    <name evidence="6" type="ORF">Nepgr_011104</name>
</gene>
<dbReference type="Proteomes" id="UP001279734">
    <property type="component" value="Unassembled WGS sequence"/>
</dbReference>
<reference evidence="6" key="1">
    <citation type="submission" date="2023-05" db="EMBL/GenBank/DDBJ databases">
        <title>Nepenthes gracilis genome sequencing.</title>
        <authorList>
            <person name="Fukushima K."/>
        </authorList>
    </citation>
    <scope>NUCLEOTIDE SEQUENCE</scope>
    <source>
        <strain evidence="6">SING2019-196</strain>
    </source>
</reference>
<evidence type="ECO:0000259" key="5">
    <source>
        <dbReference type="SMART" id="SM00856"/>
    </source>
</evidence>
<dbReference type="Gene3D" id="1.20.140.40">
    <property type="entry name" value="Invertase/pectin methylesterase inhibitor family protein"/>
    <property type="match status" value="2"/>
</dbReference>
<dbReference type="InterPro" id="IPR006501">
    <property type="entry name" value="Pectinesterase_inhib_dom"/>
</dbReference>
<comment type="caution">
    <text evidence="6">The sequence shown here is derived from an EMBL/GenBank/DDBJ whole genome shotgun (WGS) entry which is preliminary data.</text>
</comment>
<dbReference type="SUPFAM" id="SSF101148">
    <property type="entry name" value="Plant invertase/pectin methylesterase inhibitor"/>
    <property type="match status" value="2"/>
</dbReference>
<feature type="signal peptide" evidence="4">
    <location>
        <begin position="1"/>
        <end position="24"/>
    </location>
</feature>
<dbReference type="CDD" id="cd15795">
    <property type="entry name" value="PMEI-Pla_a_1_like"/>
    <property type="match status" value="1"/>
</dbReference>
<dbReference type="InterPro" id="IPR035513">
    <property type="entry name" value="Invertase/methylesterase_inhib"/>
</dbReference>
<organism evidence="6 7">
    <name type="scientific">Nepenthes gracilis</name>
    <name type="common">Slender pitcher plant</name>
    <dbReference type="NCBI Taxonomy" id="150966"/>
    <lineage>
        <taxon>Eukaryota</taxon>
        <taxon>Viridiplantae</taxon>
        <taxon>Streptophyta</taxon>
        <taxon>Embryophyta</taxon>
        <taxon>Tracheophyta</taxon>
        <taxon>Spermatophyta</taxon>
        <taxon>Magnoliopsida</taxon>
        <taxon>eudicotyledons</taxon>
        <taxon>Gunneridae</taxon>
        <taxon>Pentapetalae</taxon>
        <taxon>Caryophyllales</taxon>
        <taxon>Nepenthaceae</taxon>
        <taxon>Nepenthes</taxon>
    </lineage>
</organism>
<dbReference type="NCBIfam" id="TIGR01614">
    <property type="entry name" value="PME_inhib"/>
    <property type="match status" value="2"/>
</dbReference>
<evidence type="ECO:0000256" key="2">
    <source>
        <dbReference type="ARBA" id="ARBA00023157"/>
    </source>
</evidence>
<dbReference type="InterPro" id="IPR034088">
    <property type="entry name" value="Pla_a_1-like"/>
</dbReference>
<evidence type="ECO:0000256" key="1">
    <source>
        <dbReference type="ARBA" id="ARBA00022729"/>
    </source>
</evidence>
<dbReference type="EMBL" id="BSYO01000009">
    <property type="protein sequence ID" value="GMH09263.1"/>
    <property type="molecule type" value="Genomic_DNA"/>
</dbReference>
<evidence type="ECO:0000313" key="6">
    <source>
        <dbReference type="EMBL" id="GMH09263.1"/>
    </source>
</evidence>
<accession>A0AAD3SDN2</accession>